<protein>
    <submittedName>
        <fullName evidence="1">Uncharacterized protein</fullName>
    </submittedName>
</protein>
<gene>
    <name evidence="1" type="ORF">S06H3_54646</name>
</gene>
<dbReference type="EMBL" id="BARV01034976">
    <property type="protein sequence ID" value="GAI52478.1"/>
    <property type="molecule type" value="Genomic_DNA"/>
</dbReference>
<reference evidence="1" key="1">
    <citation type="journal article" date="2014" name="Front. Microbiol.">
        <title>High frequency of phylogenetically diverse reductive dehalogenase-homologous genes in deep subseafloor sedimentary metagenomes.</title>
        <authorList>
            <person name="Kawai M."/>
            <person name="Futagami T."/>
            <person name="Toyoda A."/>
            <person name="Takaki Y."/>
            <person name="Nishi S."/>
            <person name="Hori S."/>
            <person name="Arai W."/>
            <person name="Tsubouchi T."/>
            <person name="Morono Y."/>
            <person name="Uchiyama I."/>
            <person name="Ito T."/>
            <person name="Fujiyama A."/>
            <person name="Inagaki F."/>
            <person name="Takami H."/>
        </authorList>
    </citation>
    <scope>NUCLEOTIDE SEQUENCE</scope>
    <source>
        <strain evidence="1">Expedition CK06-06</strain>
    </source>
</reference>
<sequence length="93" mass="10102">MTSTPHIIGTTIDIGTIKPDQTRMSLAVFNKHGTATLYIKEGGEVSAENGIPIYAKGNLSLNFIEDGETVREQWSMISDTATTNIVVFEGTKQ</sequence>
<name>X1P9H9_9ZZZZ</name>
<comment type="caution">
    <text evidence="1">The sequence shown here is derived from an EMBL/GenBank/DDBJ whole genome shotgun (WGS) entry which is preliminary data.</text>
</comment>
<dbReference type="AlphaFoldDB" id="X1P9H9"/>
<organism evidence="1">
    <name type="scientific">marine sediment metagenome</name>
    <dbReference type="NCBI Taxonomy" id="412755"/>
    <lineage>
        <taxon>unclassified sequences</taxon>
        <taxon>metagenomes</taxon>
        <taxon>ecological metagenomes</taxon>
    </lineage>
</organism>
<proteinExistence type="predicted"/>
<evidence type="ECO:0000313" key="1">
    <source>
        <dbReference type="EMBL" id="GAI52478.1"/>
    </source>
</evidence>
<accession>X1P9H9</accession>